<dbReference type="Gene3D" id="1.25.40.20">
    <property type="entry name" value="Ankyrin repeat-containing domain"/>
    <property type="match status" value="2"/>
</dbReference>
<dbReference type="EMBL" id="JAPFFF010000054">
    <property type="protein sequence ID" value="KAK8838677.1"/>
    <property type="molecule type" value="Genomic_DNA"/>
</dbReference>
<reference evidence="3 4" key="1">
    <citation type="submission" date="2024-04" db="EMBL/GenBank/DDBJ databases">
        <title>Tritrichomonas musculus Genome.</title>
        <authorList>
            <person name="Alves-Ferreira E."/>
            <person name="Grigg M."/>
            <person name="Lorenzi H."/>
            <person name="Galac M."/>
        </authorList>
    </citation>
    <scope>NUCLEOTIDE SEQUENCE [LARGE SCALE GENOMIC DNA]</scope>
    <source>
        <strain evidence="3 4">EAF2021</strain>
    </source>
</reference>
<dbReference type="SMART" id="SM00248">
    <property type="entry name" value="ANK"/>
    <property type="match status" value="6"/>
</dbReference>
<evidence type="ECO:0000256" key="2">
    <source>
        <dbReference type="ARBA" id="ARBA00023043"/>
    </source>
</evidence>
<dbReference type="SUPFAM" id="SSF48403">
    <property type="entry name" value="Ankyrin repeat"/>
    <property type="match status" value="1"/>
</dbReference>
<keyword evidence="1" id="KW-0677">Repeat</keyword>
<evidence type="ECO:0008006" key="5">
    <source>
        <dbReference type="Google" id="ProtNLM"/>
    </source>
</evidence>
<comment type="caution">
    <text evidence="3">The sequence shown here is derived from an EMBL/GenBank/DDBJ whole genome shotgun (WGS) entry which is preliminary data.</text>
</comment>
<evidence type="ECO:0000313" key="3">
    <source>
        <dbReference type="EMBL" id="KAK8838677.1"/>
    </source>
</evidence>
<dbReference type="PANTHER" id="PTHR24173:SF74">
    <property type="entry name" value="ANKYRIN REPEAT DOMAIN-CONTAINING PROTEIN 16"/>
    <property type="match status" value="1"/>
</dbReference>
<dbReference type="InterPro" id="IPR002110">
    <property type="entry name" value="Ankyrin_rpt"/>
</dbReference>
<dbReference type="Pfam" id="PF12796">
    <property type="entry name" value="Ank_2"/>
    <property type="match status" value="1"/>
</dbReference>
<proteinExistence type="predicted"/>
<evidence type="ECO:0000256" key="1">
    <source>
        <dbReference type="ARBA" id="ARBA00022737"/>
    </source>
</evidence>
<dbReference type="PANTHER" id="PTHR24173">
    <property type="entry name" value="ANKYRIN REPEAT CONTAINING"/>
    <property type="match status" value="1"/>
</dbReference>
<dbReference type="InterPro" id="IPR036770">
    <property type="entry name" value="Ankyrin_rpt-contain_sf"/>
</dbReference>
<keyword evidence="2" id="KW-0040">ANK repeat</keyword>
<accession>A0ABR2GYP1</accession>
<gene>
    <name evidence="3" type="ORF">M9Y10_032714</name>
</gene>
<keyword evidence="4" id="KW-1185">Reference proteome</keyword>
<organism evidence="3 4">
    <name type="scientific">Tritrichomonas musculus</name>
    <dbReference type="NCBI Taxonomy" id="1915356"/>
    <lineage>
        <taxon>Eukaryota</taxon>
        <taxon>Metamonada</taxon>
        <taxon>Parabasalia</taxon>
        <taxon>Tritrichomonadida</taxon>
        <taxon>Tritrichomonadidae</taxon>
        <taxon>Tritrichomonas</taxon>
    </lineage>
</organism>
<name>A0ABR2GYP1_9EUKA</name>
<protein>
    <recommendedName>
        <fullName evidence="5">DUF3447 domain-containing protein</fullName>
    </recommendedName>
</protein>
<dbReference type="Proteomes" id="UP001470230">
    <property type="component" value="Unassembled WGS sequence"/>
</dbReference>
<sequence length="659" mass="78004">MIIINKMKNIEKKVVSFLENPDEINENFSLLNQYWQKQQFSKNKYELKSFLYIIDAISNNYHRSVSFFTKIELILKCLQEKIQSYFVNFEIFNIFHKNKRLLLFLFKSGIITPNEEIYFIIKNNKRYVRAKYLEYFYPEFEPYIEENIKKFISDQIPELNEKASRDEFDIKRESGENDSYICQLIQKDSVVDFITYIEKTKISPNSTVQPSIYETNLFLIDKNPTLIEYSAFYGSIQIFKYLYQKNLELDHSIWLYAIHGKNAEIIRFLEEHEKEALQVSYPYLIIESIKCHHNDITDYFRDNVNDIFKDCKIKDHLYRKGLKYYNFSFFTESDFFFLIVKCTQQIVNSIPYYLCKYDHYLLLYHIFNPDLENEFDVNHQYKITKPQFGDVVLSIDNKNKDGSYYSFSDKLKYSIVRNVEETSTILNVTARKGNIDIIKFLIGFPSLNVSIKSIKKYQEPKFLFTMLDEYNEITEEKTILHEAVESGYAEVVQFLLANIESDVNCAFVKETVYNEKSTAHYHYYQKINKILLHFAIEKGNIEIVKLLLSNPNINVNLESTSTNHNSGGCISYSSSTEIEDKFSLYFAIKNGNIKMIQLLLDQPQIDVNLGIKIYSRSELFKKLSQEKTPLFLATENENLEILEKLKSDPRSKLQNNQIQ</sequence>
<evidence type="ECO:0000313" key="4">
    <source>
        <dbReference type="Proteomes" id="UP001470230"/>
    </source>
</evidence>